<dbReference type="InterPro" id="IPR018713">
    <property type="entry name" value="MPAB/Lcp_cat_dom"/>
</dbReference>
<feature type="transmembrane region" description="Helical" evidence="1">
    <location>
        <begin position="356"/>
        <end position="374"/>
    </location>
</feature>
<name>A0A5E4PMM3_9NEOP</name>
<feature type="domain" description="ER-bound oxygenase mpaB/mpaB'/Rubber oxygenase catalytic" evidence="2">
    <location>
        <begin position="51"/>
        <end position="193"/>
    </location>
</feature>
<dbReference type="EMBL" id="FZQP02000004">
    <property type="protein sequence ID" value="VVC86536.1"/>
    <property type="molecule type" value="Genomic_DNA"/>
</dbReference>
<accession>A0A5E4PMM3</accession>
<evidence type="ECO:0000313" key="4">
    <source>
        <dbReference type="Proteomes" id="UP000324832"/>
    </source>
</evidence>
<evidence type="ECO:0000259" key="2">
    <source>
        <dbReference type="Pfam" id="PF09995"/>
    </source>
</evidence>
<reference evidence="3 4" key="1">
    <citation type="submission" date="2017-07" db="EMBL/GenBank/DDBJ databases">
        <authorList>
            <person name="Talla V."/>
            <person name="Backstrom N."/>
        </authorList>
    </citation>
    <scope>NUCLEOTIDE SEQUENCE [LARGE SCALE GENOMIC DNA]</scope>
</reference>
<dbReference type="GO" id="GO:0016491">
    <property type="term" value="F:oxidoreductase activity"/>
    <property type="evidence" value="ECO:0007669"/>
    <property type="project" value="InterPro"/>
</dbReference>
<dbReference type="Proteomes" id="UP000324832">
    <property type="component" value="Unassembled WGS sequence"/>
</dbReference>
<gene>
    <name evidence="3" type="ORF">LSINAPIS_LOCUS337</name>
</gene>
<evidence type="ECO:0000256" key="1">
    <source>
        <dbReference type="SAM" id="Phobius"/>
    </source>
</evidence>
<feature type="transmembrane region" description="Helical" evidence="1">
    <location>
        <begin position="59"/>
        <end position="79"/>
    </location>
</feature>
<keyword evidence="4" id="KW-1185">Reference proteome</keyword>
<evidence type="ECO:0000313" key="3">
    <source>
        <dbReference type="EMBL" id="VVC86536.1"/>
    </source>
</evidence>
<dbReference type="Pfam" id="PF09995">
    <property type="entry name" value="MPAB_Lcp_cat"/>
    <property type="match status" value="1"/>
</dbReference>
<dbReference type="PANTHER" id="PTHR37159">
    <property type="entry name" value="GH11867P"/>
    <property type="match status" value="1"/>
</dbReference>
<protein>
    <recommendedName>
        <fullName evidence="2">ER-bound oxygenase mpaB/mpaB'/Rubber oxygenase catalytic domain-containing protein</fullName>
    </recommendedName>
</protein>
<keyword evidence="1" id="KW-0812">Transmembrane</keyword>
<keyword evidence="1" id="KW-1133">Transmembrane helix</keyword>
<dbReference type="PANTHER" id="PTHR37159:SF1">
    <property type="entry name" value="GH11867P"/>
    <property type="match status" value="1"/>
</dbReference>
<keyword evidence="1" id="KW-0472">Membrane</keyword>
<organism evidence="3 4">
    <name type="scientific">Leptidea sinapis</name>
    <dbReference type="NCBI Taxonomy" id="189913"/>
    <lineage>
        <taxon>Eukaryota</taxon>
        <taxon>Metazoa</taxon>
        <taxon>Ecdysozoa</taxon>
        <taxon>Arthropoda</taxon>
        <taxon>Hexapoda</taxon>
        <taxon>Insecta</taxon>
        <taxon>Pterygota</taxon>
        <taxon>Neoptera</taxon>
        <taxon>Endopterygota</taxon>
        <taxon>Lepidoptera</taxon>
        <taxon>Glossata</taxon>
        <taxon>Ditrysia</taxon>
        <taxon>Papilionoidea</taxon>
        <taxon>Pieridae</taxon>
        <taxon>Dismorphiinae</taxon>
        <taxon>Leptidea</taxon>
    </lineage>
</organism>
<proteinExistence type="predicted"/>
<dbReference type="AlphaFoldDB" id="A0A5E4PMM3"/>
<sequence>MDLSVEDVVQGILSDEAHEIPSDTKKVEESDMKLPEWYDADKFKQGCRFFWDYSLSLTFSMFIGFIGLLSIPSILNVIVGSQRSNTPYTAYKRHLSTFQHTLSWFSDDLKPGTFAWRSLKIVRNRHLQAGKAAKLKNHGLVSQRDLSLTVVGFLGLSLVKPDKFHVTQLRKGDMEAYIHVWGVFGAMLGIEDRYNVCRKSVDETLQVCQMLIDMVYTPCIENVPEYFEHSVRVLAEGGSCFLPNADADFLIYWTKYILNAPGYIYTEEDRRIFQKKLMELQNETGDTGIDSMELLHRCELATPPTRCRLLYLKDYDTVADSPAYKNLPFKSKFNMALFYLSTCFYSTAFGRKLLNLYFKLLLLIAAYFPYKAMWRYGFKRAYVDMFQEDEKDETPPKLNSEYYKKNEETWYQAWFSLLW</sequence>